<name>A0AAV0WFP4_9HEMI</name>
<protein>
    <recommendedName>
        <fullName evidence="1">MULE transposase domain-containing protein</fullName>
    </recommendedName>
</protein>
<evidence type="ECO:0000313" key="2">
    <source>
        <dbReference type="EMBL" id="CAI6354691.1"/>
    </source>
</evidence>
<reference evidence="2 3" key="1">
    <citation type="submission" date="2023-01" db="EMBL/GenBank/DDBJ databases">
        <authorList>
            <person name="Whitehead M."/>
        </authorList>
    </citation>
    <scope>NUCLEOTIDE SEQUENCE [LARGE SCALE GENOMIC DNA]</scope>
</reference>
<proteinExistence type="predicted"/>
<dbReference type="Proteomes" id="UP001160148">
    <property type="component" value="Unassembled WGS sequence"/>
</dbReference>
<dbReference type="AlphaFoldDB" id="A0AAV0WFP4"/>
<dbReference type="EMBL" id="CARXXK010000002">
    <property type="protein sequence ID" value="CAI6354691.1"/>
    <property type="molecule type" value="Genomic_DNA"/>
</dbReference>
<evidence type="ECO:0000259" key="1">
    <source>
        <dbReference type="Pfam" id="PF10551"/>
    </source>
</evidence>
<keyword evidence="3" id="KW-1185">Reference proteome</keyword>
<organism evidence="2 3">
    <name type="scientific">Macrosiphum euphorbiae</name>
    <name type="common">potato aphid</name>
    <dbReference type="NCBI Taxonomy" id="13131"/>
    <lineage>
        <taxon>Eukaryota</taxon>
        <taxon>Metazoa</taxon>
        <taxon>Ecdysozoa</taxon>
        <taxon>Arthropoda</taxon>
        <taxon>Hexapoda</taxon>
        <taxon>Insecta</taxon>
        <taxon>Pterygota</taxon>
        <taxon>Neoptera</taxon>
        <taxon>Paraneoptera</taxon>
        <taxon>Hemiptera</taxon>
        <taxon>Sternorrhyncha</taxon>
        <taxon>Aphidomorpha</taxon>
        <taxon>Aphidoidea</taxon>
        <taxon>Aphididae</taxon>
        <taxon>Macrosiphini</taxon>
        <taxon>Macrosiphum</taxon>
    </lineage>
</organism>
<comment type="caution">
    <text evidence="2">The sequence shown here is derived from an EMBL/GenBank/DDBJ whole genome shotgun (WGS) entry which is preliminary data.</text>
</comment>
<feature type="domain" description="MULE transposase" evidence="1">
    <location>
        <begin position="129"/>
        <end position="226"/>
    </location>
</feature>
<dbReference type="Pfam" id="PF10551">
    <property type="entry name" value="MULE"/>
    <property type="match status" value="1"/>
</dbReference>
<dbReference type="InterPro" id="IPR018289">
    <property type="entry name" value="MULE_transposase_dom"/>
</dbReference>
<accession>A0AAV0WFP4</accession>
<sequence length="267" mass="30708">MVYLRRSIGLAGTSTGNLATSIRQIYNQEVVLNPEGAHDYTHLQSRSSLNKMRRRRCPVNPKTVDQLAHILNEPKAIAYVSTLHHPSSRFFQHNFPLMVDGERLGVIFANTDAIEKYKGELLQSITMAGIDGTFKTVPKNPTDLKKGCLLTFHIVFRNVSFPMVYALTTRMTQSTYESVLRSVLQILPLNYNRLTIITDYERGLMNAVRILFPHTKLQGYWFHYCQSVIRYCKRSMHSLYDLFQTTVEAATVLRMVLLYPTFLLKPK</sequence>
<gene>
    <name evidence="2" type="ORF">MEUPH1_LOCUS10650</name>
</gene>
<evidence type="ECO:0000313" key="3">
    <source>
        <dbReference type="Proteomes" id="UP001160148"/>
    </source>
</evidence>